<dbReference type="AlphaFoldDB" id="A0A1E8EXA6"/>
<evidence type="ECO:0000313" key="10">
    <source>
        <dbReference type="Proteomes" id="UP000175744"/>
    </source>
</evidence>
<gene>
    <name evidence="9" type="primary">noc</name>
    <name evidence="9" type="ORF">CLOACE_17690</name>
</gene>
<feature type="domain" description="ParB-like N-terminal" evidence="8">
    <location>
        <begin position="18"/>
        <end position="108"/>
    </location>
</feature>
<evidence type="ECO:0000313" key="9">
    <source>
        <dbReference type="EMBL" id="OFI05392.1"/>
    </source>
</evidence>
<name>A0A1E8EXA6_9CLOT</name>
<dbReference type="PANTHER" id="PTHR33375">
    <property type="entry name" value="CHROMOSOME-PARTITIONING PROTEIN PARB-RELATED"/>
    <property type="match status" value="1"/>
</dbReference>
<dbReference type="Gene3D" id="1.10.10.2830">
    <property type="match status" value="1"/>
</dbReference>
<reference evidence="9 10" key="1">
    <citation type="submission" date="2016-06" db="EMBL/GenBank/DDBJ databases">
        <title>Genome sequence of Clostridium acetireducens DSM 10703.</title>
        <authorList>
            <person name="Poehlein A."/>
            <person name="Fluechter S."/>
            <person name="Duerre P."/>
            <person name="Daniel R."/>
        </authorList>
    </citation>
    <scope>NUCLEOTIDE SEQUENCE [LARGE SCALE GENOMIC DNA]</scope>
    <source>
        <strain evidence="9 10">DSM 10703</strain>
    </source>
</reference>
<dbReference type="CDD" id="cd16393">
    <property type="entry name" value="SPO0J_N"/>
    <property type="match status" value="1"/>
</dbReference>
<evidence type="ECO:0000256" key="7">
    <source>
        <dbReference type="ARBA" id="ARBA00023306"/>
    </source>
</evidence>
<dbReference type="Gene3D" id="3.90.1530.30">
    <property type="match status" value="1"/>
</dbReference>
<keyword evidence="5" id="KW-0238">DNA-binding</keyword>
<dbReference type="GO" id="GO:0007059">
    <property type="term" value="P:chromosome segregation"/>
    <property type="evidence" value="ECO:0007669"/>
    <property type="project" value="TreeGrafter"/>
</dbReference>
<keyword evidence="4" id="KW-0132">Cell division</keyword>
<keyword evidence="10" id="KW-1185">Reference proteome</keyword>
<dbReference type="InterPro" id="IPR041468">
    <property type="entry name" value="HTH_ParB/Spo0J"/>
</dbReference>
<dbReference type="PANTHER" id="PTHR33375:SF8">
    <property type="entry name" value="NUCLEOID OCCLUSION PROTEIN"/>
    <property type="match status" value="1"/>
</dbReference>
<evidence type="ECO:0000256" key="5">
    <source>
        <dbReference type="ARBA" id="ARBA00023125"/>
    </source>
</evidence>
<organism evidence="9 10">
    <name type="scientific">Clostridium acetireducens DSM 10703</name>
    <dbReference type="NCBI Taxonomy" id="1121290"/>
    <lineage>
        <taxon>Bacteria</taxon>
        <taxon>Bacillati</taxon>
        <taxon>Bacillota</taxon>
        <taxon>Clostridia</taxon>
        <taxon>Eubacteriales</taxon>
        <taxon>Clostridiaceae</taxon>
        <taxon>Clostridium</taxon>
    </lineage>
</organism>
<dbReference type="EMBL" id="LZFO01000028">
    <property type="protein sequence ID" value="OFI05392.1"/>
    <property type="molecule type" value="Genomic_DNA"/>
</dbReference>
<dbReference type="InterPro" id="IPR023705">
    <property type="entry name" value="Nucleoid_occlusion_protein"/>
</dbReference>
<dbReference type="NCBIfam" id="TIGR04285">
    <property type="entry name" value="nucleoid_noc"/>
    <property type="match status" value="1"/>
</dbReference>
<dbReference type="InterPro" id="IPR004437">
    <property type="entry name" value="ParB/RepB/Spo0J"/>
</dbReference>
<keyword evidence="3" id="KW-0963">Cytoplasm</keyword>
<evidence type="ECO:0000256" key="4">
    <source>
        <dbReference type="ARBA" id="ARBA00022618"/>
    </source>
</evidence>
<dbReference type="InterPro" id="IPR036086">
    <property type="entry name" value="ParB/Sulfiredoxin_sf"/>
</dbReference>
<evidence type="ECO:0000259" key="8">
    <source>
        <dbReference type="SMART" id="SM00470"/>
    </source>
</evidence>
<comment type="similarity">
    <text evidence="2">Belongs to the ParB family.</text>
</comment>
<dbReference type="NCBIfam" id="TIGR00180">
    <property type="entry name" value="parB_part"/>
    <property type="match status" value="1"/>
</dbReference>
<dbReference type="GO" id="GO:0009295">
    <property type="term" value="C:nucleoid"/>
    <property type="evidence" value="ECO:0007669"/>
    <property type="project" value="UniProtKB-SubCell"/>
</dbReference>
<evidence type="ECO:0000256" key="3">
    <source>
        <dbReference type="ARBA" id="ARBA00022490"/>
    </source>
</evidence>
<evidence type="ECO:0000256" key="6">
    <source>
        <dbReference type="ARBA" id="ARBA00023210"/>
    </source>
</evidence>
<keyword evidence="6" id="KW-0717">Septation</keyword>
<proteinExistence type="inferred from homology"/>
<dbReference type="Pfam" id="PF17762">
    <property type="entry name" value="HTH_ParB"/>
    <property type="match status" value="1"/>
</dbReference>
<dbReference type="Proteomes" id="UP000175744">
    <property type="component" value="Unassembled WGS sequence"/>
</dbReference>
<dbReference type="InterPro" id="IPR050336">
    <property type="entry name" value="Chromosome_partition/occlusion"/>
</dbReference>
<comment type="caution">
    <text evidence="9">The sequence shown here is derived from an EMBL/GenBank/DDBJ whole genome shotgun (WGS) entry which is preliminary data.</text>
</comment>
<sequence>MLIVGNYKGMGVMGKTINYISVDNIVPNVYQPRKHFDENSIDELAESIKIYGIIQPLSVRKITEEKYEIVAGERRYRAAKKIGLSKVPAIVIDIDDKDSAAIALLENLQRVDLNFFEEAEAYYNLINKHSYTQEQLSKIIGKKQSTIANKIRLLKLDDELRKVILVNKLTERHSRALLKLPDKSTQKKVLKEVIKKSLNVKKTEELIDKELLKLAGIKLAPDGKKAIKGIFSPRVYINTVKQVFQKYGIDAKYSSKDLNESIKITITIPKK</sequence>
<evidence type="ECO:0000256" key="1">
    <source>
        <dbReference type="ARBA" id="ARBA00004453"/>
    </source>
</evidence>
<dbReference type="GO" id="GO:0045881">
    <property type="term" value="P:positive regulation of sporulation resulting in formation of a cellular spore"/>
    <property type="evidence" value="ECO:0007669"/>
    <property type="project" value="TreeGrafter"/>
</dbReference>
<dbReference type="PATRIC" id="fig|1121290.3.peg.1760"/>
<protein>
    <submittedName>
        <fullName evidence="9">Nucleoid occlusion protein</fullName>
    </submittedName>
</protein>
<keyword evidence="7" id="KW-0131">Cell cycle</keyword>
<dbReference type="GO" id="GO:0003677">
    <property type="term" value="F:DNA binding"/>
    <property type="evidence" value="ECO:0007669"/>
    <property type="project" value="UniProtKB-KW"/>
</dbReference>
<dbReference type="SMART" id="SM00470">
    <property type="entry name" value="ParB"/>
    <property type="match status" value="1"/>
</dbReference>
<dbReference type="STRING" id="1121290.CLAOCE_17690"/>
<comment type="subcellular location">
    <subcellularLocation>
        <location evidence="1">Cytoplasm</location>
        <location evidence="1">Nucleoid</location>
    </subcellularLocation>
</comment>
<dbReference type="InterPro" id="IPR003115">
    <property type="entry name" value="ParB_N"/>
</dbReference>
<accession>A0A1E8EXA6</accession>
<dbReference type="SUPFAM" id="SSF110849">
    <property type="entry name" value="ParB/Sulfiredoxin"/>
    <property type="match status" value="1"/>
</dbReference>
<evidence type="ECO:0000256" key="2">
    <source>
        <dbReference type="ARBA" id="ARBA00006295"/>
    </source>
</evidence>
<dbReference type="FunFam" id="3.90.1530.30:FF:000001">
    <property type="entry name" value="Chromosome partitioning protein ParB"/>
    <property type="match status" value="1"/>
</dbReference>
<dbReference type="FunFam" id="1.10.10.2830:FF:000001">
    <property type="entry name" value="Chromosome partitioning protein ParB"/>
    <property type="match status" value="1"/>
</dbReference>
<dbReference type="GO" id="GO:0000917">
    <property type="term" value="P:division septum assembly"/>
    <property type="evidence" value="ECO:0007669"/>
    <property type="project" value="UniProtKB-KW"/>
</dbReference>
<dbReference type="Pfam" id="PF02195">
    <property type="entry name" value="ParB_N"/>
    <property type="match status" value="1"/>
</dbReference>
<dbReference type="GO" id="GO:0005694">
    <property type="term" value="C:chromosome"/>
    <property type="evidence" value="ECO:0007669"/>
    <property type="project" value="TreeGrafter"/>
</dbReference>